<dbReference type="SMART" id="SM00388">
    <property type="entry name" value="HisKA"/>
    <property type="match status" value="1"/>
</dbReference>
<feature type="domain" description="PAC" evidence="10">
    <location>
        <begin position="817"/>
        <end position="867"/>
    </location>
</feature>
<keyword evidence="13" id="KW-0808">Transferase</keyword>
<dbReference type="InterPro" id="IPR035965">
    <property type="entry name" value="PAS-like_dom_sf"/>
</dbReference>
<dbReference type="Proteomes" id="UP001596101">
    <property type="component" value="Unassembled WGS sequence"/>
</dbReference>
<dbReference type="NCBIfam" id="TIGR00229">
    <property type="entry name" value="sensory_box"/>
    <property type="match status" value="3"/>
</dbReference>
<dbReference type="SMART" id="SM00091">
    <property type="entry name" value="PAS"/>
    <property type="match status" value="4"/>
</dbReference>
<feature type="domain" description="PAC" evidence="10">
    <location>
        <begin position="1071"/>
        <end position="1123"/>
    </location>
</feature>
<dbReference type="InterPro" id="IPR029063">
    <property type="entry name" value="SAM-dependent_MTases_sf"/>
</dbReference>
<dbReference type="InterPro" id="IPR000014">
    <property type="entry name" value="PAS"/>
</dbReference>
<dbReference type="PANTHER" id="PTHR24422:SF27">
    <property type="entry name" value="PROTEIN-GLUTAMATE O-METHYLTRANSFERASE"/>
    <property type="match status" value="1"/>
</dbReference>
<dbReference type="SUPFAM" id="SSF52738">
    <property type="entry name" value="Methylesterase CheB, C-terminal domain"/>
    <property type="match status" value="1"/>
</dbReference>
<dbReference type="GO" id="GO:0032259">
    <property type="term" value="P:methylation"/>
    <property type="evidence" value="ECO:0007669"/>
    <property type="project" value="UniProtKB-KW"/>
</dbReference>
<dbReference type="PROSITE" id="PS50109">
    <property type="entry name" value="HIS_KIN"/>
    <property type="match status" value="1"/>
</dbReference>
<reference evidence="14" key="1">
    <citation type="journal article" date="2019" name="Int. J. Syst. Evol. Microbiol.">
        <title>The Global Catalogue of Microorganisms (GCM) 10K type strain sequencing project: providing services to taxonomists for standard genome sequencing and annotation.</title>
        <authorList>
            <consortium name="The Broad Institute Genomics Platform"/>
            <consortium name="The Broad Institute Genome Sequencing Center for Infectious Disease"/>
            <person name="Wu L."/>
            <person name="Ma J."/>
        </authorList>
    </citation>
    <scope>NUCLEOTIDE SEQUENCE [LARGE SCALE GENOMIC DNA]</scope>
    <source>
        <strain evidence="14">CCUG 43111</strain>
    </source>
</reference>
<dbReference type="SUPFAM" id="SSF52172">
    <property type="entry name" value="CheY-like"/>
    <property type="match status" value="1"/>
</dbReference>
<evidence type="ECO:0000259" key="12">
    <source>
        <dbReference type="PROSITE" id="PS50123"/>
    </source>
</evidence>
<dbReference type="InterPro" id="IPR000780">
    <property type="entry name" value="CheR_MeTrfase"/>
</dbReference>
<evidence type="ECO:0000313" key="13">
    <source>
        <dbReference type="EMBL" id="MFC5478636.1"/>
    </source>
</evidence>
<evidence type="ECO:0000256" key="4">
    <source>
        <dbReference type="PROSITE-ProRule" id="PRU00050"/>
    </source>
</evidence>
<evidence type="ECO:0000256" key="3">
    <source>
        <dbReference type="ARBA" id="ARBA00022500"/>
    </source>
</evidence>
<dbReference type="InterPro" id="IPR001789">
    <property type="entry name" value="Sig_transdc_resp-reg_receiver"/>
</dbReference>
<keyword evidence="14" id="KW-1185">Reference proteome</keyword>
<evidence type="ECO:0000256" key="2">
    <source>
        <dbReference type="ARBA" id="ARBA00012438"/>
    </source>
</evidence>
<name>A0ABW0MPY1_9BURK</name>
<evidence type="ECO:0000259" key="11">
    <source>
        <dbReference type="PROSITE" id="PS50122"/>
    </source>
</evidence>
<feature type="domain" description="Histidine kinase" evidence="7">
    <location>
        <begin position="1260"/>
        <end position="1477"/>
    </location>
</feature>
<dbReference type="GO" id="GO:0008168">
    <property type="term" value="F:methyltransferase activity"/>
    <property type="evidence" value="ECO:0007669"/>
    <property type="project" value="UniProtKB-KW"/>
</dbReference>
<dbReference type="InterPro" id="IPR011006">
    <property type="entry name" value="CheY-like_superfamily"/>
</dbReference>
<dbReference type="Pfam" id="PF01339">
    <property type="entry name" value="CheB_methylest"/>
    <property type="match status" value="1"/>
</dbReference>
<dbReference type="InterPro" id="IPR003594">
    <property type="entry name" value="HATPase_dom"/>
</dbReference>
<dbReference type="Pfam" id="PF01739">
    <property type="entry name" value="CheR"/>
    <property type="match status" value="1"/>
</dbReference>
<dbReference type="EMBL" id="JBHSMR010000013">
    <property type="protein sequence ID" value="MFC5478636.1"/>
    <property type="molecule type" value="Genomic_DNA"/>
</dbReference>
<dbReference type="PROSITE" id="PS50110">
    <property type="entry name" value="RESPONSE_REGULATORY"/>
    <property type="match status" value="1"/>
</dbReference>
<evidence type="ECO:0000256" key="5">
    <source>
        <dbReference type="PROSITE-ProRule" id="PRU00169"/>
    </source>
</evidence>
<dbReference type="RefSeq" id="WP_379754682.1">
    <property type="nucleotide sequence ID" value="NZ_JBHSMR010000013.1"/>
</dbReference>
<keyword evidence="4" id="KW-0378">Hydrolase</keyword>
<feature type="active site" evidence="4">
    <location>
        <position position="147"/>
    </location>
</feature>
<dbReference type="Gene3D" id="3.30.565.10">
    <property type="entry name" value="Histidine kinase-like ATPase, C-terminal domain"/>
    <property type="match status" value="1"/>
</dbReference>
<dbReference type="InterPro" id="IPR050903">
    <property type="entry name" value="Bact_Chemotaxis_MeTrfase"/>
</dbReference>
<dbReference type="CDD" id="cd00082">
    <property type="entry name" value="HisKA"/>
    <property type="match status" value="1"/>
</dbReference>
<dbReference type="SUPFAM" id="SSF47384">
    <property type="entry name" value="Homodimeric domain of signal transducing histidine kinase"/>
    <property type="match status" value="1"/>
</dbReference>
<keyword evidence="5" id="KW-0597">Phosphoprotein</keyword>
<keyword evidence="13" id="KW-0489">Methyltransferase</keyword>
<dbReference type="SMART" id="SM00387">
    <property type="entry name" value="HATPase_c"/>
    <property type="match status" value="1"/>
</dbReference>
<evidence type="ECO:0000256" key="6">
    <source>
        <dbReference type="SAM" id="Coils"/>
    </source>
</evidence>
<sequence>MDEPQQPDLPDAPAIDNALFPIVGIGASAGGLPALIRLLENIAPAPGMALVVVLHLAPDAPSVADRILQRATSMPVLQVAERMPLRPNQVYVISPGRSLRMEDGHLIAEEPPCTLGVPMTINIFLRTLAEAHGERAIGVLLSGMGSDGVAGLACIKEHGGVSIAQLPGDAEERGMPQAAIDSGMVDFVLPAAQIPSRLAQMRDVMLAIHKGSAGGNGASALPPFAMRAPSRERIEEILSLLYAHTGQDFRHYRHATILRRIERRMQVRAVPDLPAYQHLLGYDPREPEALVQEMLIGVTNFFRDRAAFVALEESVLPRIFKDRKPSDPLRAWVTACSTGEEAYSVAMLLAERAGYIDGAPAMQIFATDIDERAIAVARAGRYPDAIAADVPPERLARYFNFDDGHFWVRRLLRDRILFARHDLLHDPAFSRLDLITCRNVLIYLNREVHRQLLELFHCALNPGGYLFLGSAESADLASDLFAPVDSRHRIYQARPAMQGARRLSIALPRTEIGRPPIPPGQAAPAPEPAAPPTWAELHQRAAARIAPPSVLIGAKGDILHASEGAGAFLRFAGGEPSTQLLALVLPELCADLRTTVFQAQQSGHPALSGPIRYRQDGAERAVELRVAPVREDGAAEGLLLVRFDVVDVAPCESAPAGEPGAATDARVRELEEALLRARRNLQQTLEQADAANAGLVRDNARLQAKLEELRAENEEFEVHREEMKSRNEELYTVNAELQARAEETAQANDDLSNLIASTDIATLFLDPRLRIQRYTPSVARIFNIMPADIGRPLAHLTSKLETRSLLDEVVAVFASGQPFEREARSSDGNDYIVRVHPYRTAYDRIEGAVLTFFDITSRRQAEKALRESEQRLALAFAALPVGLAIIGTDGTTMLMNEIMRRFMPAGAIPSRDPERAPRWRGWGADGLQVEPRDFPGACALRGESVLDGVQMLYRDEQGREIWTEVRSAPLRDSDGAITGALVVVNDVDQLKRSEAALRESEAHLRALVSASSDIVYRMSPDWTEMRSLQGKNVLADTEDPTSSWIDKYIPESERATVLAAIARAIEGKSTFELEHRVFAADGGIAWTLSRAIPLFDEAGEIVEWFGAGADITERKRGEEALRASEARFRALADASPALIWQIDARGALSYVNARCIEAVGAGIEQLRGLGWHAIVHPDDAPAYLDAVGRALIGEAGLQHRVRLRTAGGGYRWFVSHALPWYAADGQFQGLVGMSIDVEEAVQAEDALKAADRRKDEFLATLAHELRNPLAPISNALQFLRYPEGKRSADRLLAMVERQVRHMVRLIDDLMEVTRISRGKVDLRRAPVTLAAILDSAVETSLPAFEHKRQQLTVEPAAQALALDADKVRLTQVFSNLLNNASKYTAPGGQVWLTARREAHEVLVSVRDTGMGIAPEQLSMVFEMFSQPHGRDGHSDGGLGIGLAMVRSLVELHGGAVHAHSGGAGQGSEFVVRLPLHDCPEAALRRDDGALDEHPAPLAGRRILVVDDNRDAADSLCQLLLARGAEAQAVYGGHAAIEAVGHARPDAIVLDIGMPDMDGYEVARRIRREDGADAIRIVALSGWGQHADRQRSRESGFDHHLTKPAELHSLVSFLAGR</sequence>
<dbReference type="InterPro" id="IPR022641">
    <property type="entry name" value="CheR_N"/>
</dbReference>
<evidence type="ECO:0000259" key="8">
    <source>
        <dbReference type="PROSITE" id="PS50110"/>
    </source>
</evidence>
<dbReference type="PRINTS" id="PR00996">
    <property type="entry name" value="CHERMTFRASE"/>
</dbReference>
<dbReference type="CDD" id="cd17580">
    <property type="entry name" value="REC_2_DhkD-like"/>
    <property type="match status" value="1"/>
</dbReference>
<dbReference type="InterPro" id="IPR000700">
    <property type="entry name" value="PAS-assoc_C"/>
</dbReference>
<dbReference type="InterPro" id="IPR035909">
    <property type="entry name" value="CheB_C"/>
</dbReference>
<feature type="domain" description="PAC" evidence="10">
    <location>
        <begin position="947"/>
        <end position="999"/>
    </location>
</feature>
<feature type="active site" evidence="4">
    <location>
        <position position="28"/>
    </location>
</feature>
<feature type="modified residue" description="4-aspartylphosphate" evidence="5">
    <location>
        <position position="1550"/>
    </location>
</feature>
<feature type="domain" description="Response regulatory" evidence="8">
    <location>
        <begin position="1501"/>
        <end position="1616"/>
    </location>
</feature>
<dbReference type="SMART" id="SM00448">
    <property type="entry name" value="REC"/>
    <property type="match status" value="1"/>
</dbReference>
<dbReference type="InterPro" id="IPR000673">
    <property type="entry name" value="Sig_transdc_resp-reg_Me-estase"/>
</dbReference>
<proteinExistence type="predicted"/>
<comment type="caution">
    <text evidence="13">The sequence shown here is derived from an EMBL/GenBank/DDBJ whole genome shotgun (WGS) entry which is preliminary data.</text>
</comment>
<evidence type="ECO:0000259" key="10">
    <source>
        <dbReference type="PROSITE" id="PS50113"/>
    </source>
</evidence>
<keyword evidence="3 4" id="KW-0145">Chemotaxis</keyword>
<dbReference type="SMART" id="SM00086">
    <property type="entry name" value="PAC"/>
    <property type="match status" value="5"/>
</dbReference>
<evidence type="ECO:0000256" key="1">
    <source>
        <dbReference type="ARBA" id="ARBA00000085"/>
    </source>
</evidence>
<dbReference type="SUPFAM" id="SSF55785">
    <property type="entry name" value="PYP-like sensor domain (PAS domain)"/>
    <property type="match status" value="4"/>
</dbReference>
<feature type="active site" evidence="4">
    <location>
        <position position="55"/>
    </location>
</feature>
<dbReference type="SUPFAM" id="SSF47757">
    <property type="entry name" value="Chemotaxis receptor methyltransferase CheR, N-terminal domain"/>
    <property type="match status" value="1"/>
</dbReference>
<dbReference type="Gene3D" id="1.10.287.130">
    <property type="match status" value="1"/>
</dbReference>
<organism evidence="13 14">
    <name type="scientific">Massilia suwonensis</name>
    <dbReference type="NCBI Taxonomy" id="648895"/>
    <lineage>
        <taxon>Bacteria</taxon>
        <taxon>Pseudomonadati</taxon>
        <taxon>Pseudomonadota</taxon>
        <taxon>Betaproteobacteria</taxon>
        <taxon>Burkholderiales</taxon>
        <taxon>Oxalobacteraceae</taxon>
        <taxon>Telluria group</taxon>
        <taxon>Massilia</taxon>
    </lineage>
</organism>
<protein>
    <recommendedName>
        <fullName evidence="2">histidine kinase</fullName>
        <ecNumber evidence="2">2.7.13.3</ecNumber>
    </recommendedName>
</protein>
<dbReference type="InterPro" id="IPR022642">
    <property type="entry name" value="CheR_C"/>
</dbReference>
<dbReference type="Pfam" id="PF03705">
    <property type="entry name" value="CheR_N"/>
    <property type="match status" value="1"/>
</dbReference>
<keyword evidence="6" id="KW-0175">Coiled coil</keyword>
<dbReference type="InterPro" id="IPR013656">
    <property type="entry name" value="PAS_4"/>
</dbReference>
<dbReference type="InterPro" id="IPR003661">
    <property type="entry name" value="HisK_dim/P_dom"/>
</dbReference>
<dbReference type="CDD" id="cd16434">
    <property type="entry name" value="CheB-CheR_fusion"/>
    <property type="match status" value="1"/>
</dbReference>
<comment type="catalytic activity">
    <reaction evidence="1">
        <text>ATP + protein L-histidine = ADP + protein N-phospho-L-histidine.</text>
        <dbReference type="EC" id="2.7.13.3"/>
    </reaction>
</comment>
<feature type="domain" description="PAS" evidence="9">
    <location>
        <begin position="1124"/>
        <end position="1194"/>
    </location>
</feature>
<dbReference type="PANTHER" id="PTHR24422">
    <property type="entry name" value="CHEMOTAXIS PROTEIN METHYLTRANSFERASE"/>
    <property type="match status" value="1"/>
</dbReference>
<dbReference type="SMART" id="SM00138">
    <property type="entry name" value="MeTrc"/>
    <property type="match status" value="1"/>
</dbReference>
<dbReference type="Gene3D" id="3.40.50.150">
    <property type="entry name" value="Vaccinia Virus protein VP39"/>
    <property type="match status" value="1"/>
</dbReference>
<dbReference type="InterPro" id="IPR036890">
    <property type="entry name" value="HATPase_C_sf"/>
</dbReference>
<feature type="domain" description="CheB-type methylesterase" evidence="11">
    <location>
        <begin position="19"/>
        <end position="205"/>
    </location>
</feature>
<dbReference type="Gene3D" id="3.40.50.180">
    <property type="entry name" value="Methylesterase CheB, C-terminal domain"/>
    <property type="match status" value="1"/>
</dbReference>
<accession>A0ABW0MPY1</accession>
<dbReference type="PROSITE" id="PS50112">
    <property type="entry name" value="PAS"/>
    <property type="match status" value="1"/>
</dbReference>
<dbReference type="Pfam" id="PF00072">
    <property type="entry name" value="Response_reg"/>
    <property type="match status" value="1"/>
</dbReference>
<dbReference type="SUPFAM" id="SSF53335">
    <property type="entry name" value="S-adenosyl-L-methionine-dependent methyltransferases"/>
    <property type="match status" value="1"/>
</dbReference>
<dbReference type="EC" id="2.7.13.3" evidence="2"/>
<dbReference type="PROSITE" id="PS50123">
    <property type="entry name" value="CHER"/>
    <property type="match status" value="1"/>
</dbReference>
<dbReference type="Pfam" id="PF00512">
    <property type="entry name" value="HisKA"/>
    <property type="match status" value="1"/>
</dbReference>
<dbReference type="Gene3D" id="3.40.50.2300">
    <property type="match status" value="1"/>
</dbReference>
<dbReference type="InterPro" id="IPR005467">
    <property type="entry name" value="His_kinase_dom"/>
</dbReference>
<dbReference type="PROSITE" id="PS50122">
    <property type="entry name" value="CHEB"/>
    <property type="match status" value="1"/>
</dbReference>
<gene>
    <name evidence="13" type="ORF">ACFPQ5_10575</name>
</gene>
<feature type="coiled-coil region" evidence="6">
    <location>
        <begin position="667"/>
        <end position="754"/>
    </location>
</feature>
<dbReference type="Pfam" id="PF13596">
    <property type="entry name" value="PAS_10"/>
    <property type="match status" value="1"/>
</dbReference>
<dbReference type="InterPro" id="IPR036097">
    <property type="entry name" value="HisK_dim/P_sf"/>
</dbReference>
<dbReference type="CDD" id="cd00130">
    <property type="entry name" value="PAS"/>
    <property type="match status" value="2"/>
</dbReference>
<dbReference type="InterPro" id="IPR001610">
    <property type="entry name" value="PAC"/>
</dbReference>
<dbReference type="Pfam" id="PF02518">
    <property type="entry name" value="HATPase_c"/>
    <property type="match status" value="1"/>
</dbReference>
<dbReference type="Gene3D" id="3.30.450.20">
    <property type="entry name" value="PAS domain"/>
    <property type="match status" value="4"/>
</dbReference>
<feature type="domain" description="CheR-type methyltransferase" evidence="12">
    <location>
        <begin position="230"/>
        <end position="473"/>
    </location>
</feature>
<dbReference type="SUPFAM" id="SSF55874">
    <property type="entry name" value="ATPase domain of HSP90 chaperone/DNA topoisomerase II/histidine kinase"/>
    <property type="match status" value="1"/>
</dbReference>
<dbReference type="Pfam" id="PF08448">
    <property type="entry name" value="PAS_4"/>
    <property type="match status" value="3"/>
</dbReference>
<evidence type="ECO:0000259" key="7">
    <source>
        <dbReference type="PROSITE" id="PS50109"/>
    </source>
</evidence>
<evidence type="ECO:0000259" key="9">
    <source>
        <dbReference type="PROSITE" id="PS50112"/>
    </source>
</evidence>
<evidence type="ECO:0000313" key="14">
    <source>
        <dbReference type="Proteomes" id="UP001596101"/>
    </source>
</evidence>
<dbReference type="PROSITE" id="PS50113">
    <property type="entry name" value="PAC"/>
    <property type="match status" value="4"/>
</dbReference>
<feature type="domain" description="PAC" evidence="10">
    <location>
        <begin position="1197"/>
        <end position="1249"/>
    </location>
</feature>